<gene>
    <name evidence="7" type="ORF">KLDO_g3012</name>
</gene>
<keyword evidence="6" id="KW-0496">Mitochondrion</keyword>
<comment type="function">
    <text evidence="1">Putative mitochondrial redox protein which could be involved in the reduction of small toxic molecules.</text>
</comment>
<evidence type="ECO:0000256" key="1">
    <source>
        <dbReference type="ARBA" id="ARBA00002963"/>
    </source>
</evidence>
<evidence type="ECO:0000313" key="8">
    <source>
        <dbReference type="Proteomes" id="UP000031516"/>
    </source>
</evidence>
<dbReference type="Proteomes" id="UP000031516">
    <property type="component" value="Unassembled WGS sequence"/>
</dbReference>
<reference evidence="7 8" key="1">
    <citation type="submission" date="2014-03" db="EMBL/GenBank/DDBJ databases">
        <title>The genome of Kluyveromyces dobzhanskii.</title>
        <authorList>
            <person name="Nystedt B."/>
            <person name="Astrom S."/>
        </authorList>
    </citation>
    <scope>NUCLEOTIDE SEQUENCE [LARGE SCALE GENOMIC DNA]</scope>
    <source>
        <strain evidence="7 8">CBS 2104</strain>
    </source>
</reference>
<dbReference type="PANTHER" id="PTHR28071:SF1">
    <property type="entry name" value="REDOX PROTEIN FMP46, MITOCHONDRIAL-RELATED"/>
    <property type="match status" value="1"/>
</dbReference>
<dbReference type="OrthoDB" id="4044803at2759"/>
<protein>
    <submittedName>
        <fullName evidence="7">WGS project CCBQ000000000 data, contig 00046</fullName>
    </submittedName>
</protein>
<evidence type="ECO:0000256" key="4">
    <source>
        <dbReference type="ARBA" id="ARBA00022946"/>
    </source>
</evidence>
<evidence type="ECO:0000313" key="7">
    <source>
        <dbReference type="EMBL" id="CDO94756.1"/>
    </source>
</evidence>
<dbReference type="EMBL" id="CCBQ010000040">
    <property type="protein sequence ID" value="CDO94756.1"/>
    <property type="molecule type" value="Genomic_DNA"/>
</dbReference>
<dbReference type="InterPro" id="IPR036249">
    <property type="entry name" value="Thioredoxin-like_sf"/>
</dbReference>
<keyword evidence="4" id="KW-0809">Transit peptide</keyword>
<proteinExistence type="inferred from homology"/>
<dbReference type="Pfam" id="PF07955">
    <property type="entry name" value="DUF1687"/>
    <property type="match status" value="1"/>
</dbReference>
<evidence type="ECO:0000256" key="2">
    <source>
        <dbReference type="ARBA" id="ARBA00004173"/>
    </source>
</evidence>
<dbReference type="Gene3D" id="3.40.30.10">
    <property type="entry name" value="Glutaredoxin"/>
    <property type="match status" value="1"/>
</dbReference>
<dbReference type="SUPFAM" id="SSF52833">
    <property type="entry name" value="Thioredoxin-like"/>
    <property type="match status" value="1"/>
</dbReference>
<organism evidence="7 8">
    <name type="scientific">Kluyveromyces dobzhanskii CBS 2104</name>
    <dbReference type="NCBI Taxonomy" id="1427455"/>
    <lineage>
        <taxon>Eukaryota</taxon>
        <taxon>Fungi</taxon>
        <taxon>Dikarya</taxon>
        <taxon>Ascomycota</taxon>
        <taxon>Saccharomycotina</taxon>
        <taxon>Saccharomycetes</taxon>
        <taxon>Saccharomycetales</taxon>
        <taxon>Saccharomycetaceae</taxon>
        <taxon>Kluyveromyces</taxon>
    </lineage>
</organism>
<sequence>MSMFRTIQLQPRVVTLFTHKLEAPHAQNILNLLKATQKSKFNIEVCQKFPTKDQLEYLAKIDQTHLLEQVPQTETLLQKAAEDPLFGSPLQKSIESGLWNKQSSLWVDWEKAVLGTSVESLKEKWLPKV</sequence>
<comment type="similarity">
    <text evidence="3">Belongs to the FMP46 family.</text>
</comment>
<dbReference type="GO" id="GO:0005739">
    <property type="term" value="C:mitochondrion"/>
    <property type="evidence" value="ECO:0007669"/>
    <property type="project" value="UniProtKB-SubCell"/>
</dbReference>
<evidence type="ECO:0000256" key="5">
    <source>
        <dbReference type="ARBA" id="ARBA00023002"/>
    </source>
</evidence>
<comment type="caution">
    <text evidence="7">The sequence shown here is derived from an EMBL/GenBank/DDBJ whole genome shotgun (WGS) entry which is preliminary data.</text>
</comment>
<dbReference type="PANTHER" id="PTHR28071">
    <property type="entry name" value="REDOX PROTEIN FMP46, MITOCHONDRIAL-RELATED"/>
    <property type="match status" value="1"/>
</dbReference>
<keyword evidence="8" id="KW-1185">Reference proteome</keyword>
<dbReference type="GO" id="GO:0016491">
    <property type="term" value="F:oxidoreductase activity"/>
    <property type="evidence" value="ECO:0007669"/>
    <property type="project" value="UniProtKB-KW"/>
</dbReference>
<comment type="subcellular location">
    <subcellularLocation>
        <location evidence="2">Mitochondrion</location>
    </subcellularLocation>
</comment>
<evidence type="ECO:0000256" key="3">
    <source>
        <dbReference type="ARBA" id="ARBA00009734"/>
    </source>
</evidence>
<dbReference type="AlphaFoldDB" id="A0A0A8L6W5"/>
<name>A0A0A8L6W5_9SACH</name>
<accession>A0A0A8L6W5</accession>
<evidence type="ECO:0000256" key="6">
    <source>
        <dbReference type="ARBA" id="ARBA00023128"/>
    </source>
</evidence>
<dbReference type="InterPro" id="IPR012882">
    <property type="entry name" value="Fmp46"/>
</dbReference>
<keyword evidence="5" id="KW-0560">Oxidoreductase</keyword>